<dbReference type="InterPro" id="IPR036754">
    <property type="entry name" value="YbaK/aa-tRNA-synt-asso_dom_sf"/>
</dbReference>
<evidence type="ECO:0000259" key="1">
    <source>
        <dbReference type="Pfam" id="PF04073"/>
    </source>
</evidence>
<dbReference type="Pfam" id="PF04073">
    <property type="entry name" value="tRNA_edit"/>
    <property type="match status" value="1"/>
</dbReference>
<dbReference type="CDD" id="cd04333">
    <property type="entry name" value="ProX_deacylase"/>
    <property type="match status" value="1"/>
</dbReference>
<protein>
    <submittedName>
        <fullName evidence="2">Prolyl-tRNA editing enzyme YbaK/EbsC (Cys-tRNA(Pro) deacylase)</fullName>
    </submittedName>
</protein>
<dbReference type="PANTHER" id="PTHR30411:SF1">
    <property type="entry name" value="CYTOPLASMIC PROTEIN"/>
    <property type="match status" value="1"/>
</dbReference>
<evidence type="ECO:0000313" key="2">
    <source>
        <dbReference type="EMBL" id="PWJ85722.1"/>
    </source>
</evidence>
<proteinExistence type="predicted"/>
<keyword evidence="3" id="KW-1185">Reference proteome</keyword>
<name>A0A316C7I9_PSESE</name>
<dbReference type="SUPFAM" id="SSF55826">
    <property type="entry name" value="YbaK/ProRS associated domain"/>
    <property type="match status" value="1"/>
</dbReference>
<sequence>MAGSIDRVTEAAAAAGLEIEIRRMGASTRTAGEAAEQCGCTAAQIVKSLIFQGEHSGKLYLFLVSGPNQLDLGKAGALVSETLKRADPRHIRDETGFAIGGVSPIGHLIEIPAFADQTLLAFGTVWAAAGAHDAVFAAEPKALLAAAQARVADLAA</sequence>
<dbReference type="GO" id="GO:0002161">
    <property type="term" value="F:aminoacyl-tRNA deacylase activity"/>
    <property type="evidence" value="ECO:0007669"/>
    <property type="project" value="InterPro"/>
</dbReference>
<dbReference type="InterPro" id="IPR007214">
    <property type="entry name" value="YbaK/aa-tRNA-synth-assoc-dom"/>
</dbReference>
<comment type="caution">
    <text evidence="2">The sequence shown here is derived from an EMBL/GenBank/DDBJ whole genome shotgun (WGS) entry which is preliminary data.</text>
</comment>
<dbReference type="Gene3D" id="3.90.960.10">
    <property type="entry name" value="YbaK/aminoacyl-tRNA synthetase-associated domain"/>
    <property type="match status" value="1"/>
</dbReference>
<dbReference type="OrthoDB" id="9798760at2"/>
<dbReference type="PANTHER" id="PTHR30411">
    <property type="entry name" value="CYTOPLASMIC PROTEIN"/>
    <property type="match status" value="1"/>
</dbReference>
<gene>
    <name evidence="2" type="ORF">C7441_102168</name>
</gene>
<dbReference type="Proteomes" id="UP000245396">
    <property type="component" value="Unassembled WGS sequence"/>
</dbReference>
<feature type="domain" description="YbaK/aminoacyl-tRNA synthetase-associated" evidence="1">
    <location>
        <begin position="27"/>
        <end position="144"/>
    </location>
</feature>
<reference evidence="2 3" key="1">
    <citation type="submission" date="2018-05" db="EMBL/GenBank/DDBJ databases">
        <title>Genomic Encyclopedia of Type Strains, Phase IV (KMG-IV): sequencing the most valuable type-strain genomes for metagenomic binning, comparative biology and taxonomic classification.</title>
        <authorList>
            <person name="Goeker M."/>
        </authorList>
    </citation>
    <scope>NUCLEOTIDE SEQUENCE [LARGE SCALE GENOMIC DNA]</scope>
    <source>
        <strain evidence="2 3">DSM 6986</strain>
    </source>
</reference>
<accession>A0A316C7I9</accession>
<evidence type="ECO:0000313" key="3">
    <source>
        <dbReference type="Proteomes" id="UP000245396"/>
    </source>
</evidence>
<dbReference type="STRING" id="1192868.GCA_000304395_01441"/>
<organism evidence="2 3">
    <name type="scientific">Pseudaminobacter salicylatoxidans</name>
    <dbReference type="NCBI Taxonomy" id="93369"/>
    <lineage>
        <taxon>Bacteria</taxon>
        <taxon>Pseudomonadati</taxon>
        <taxon>Pseudomonadota</taxon>
        <taxon>Alphaproteobacteria</taxon>
        <taxon>Hyphomicrobiales</taxon>
        <taxon>Phyllobacteriaceae</taxon>
        <taxon>Pseudaminobacter</taxon>
    </lineage>
</organism>
<dbReference type="EMBL" id="QGGG01000002">
    <property type="protein sequence ID" value="PWJ85722.1"/>
    <property type="molecule type" value="Genomic_DNA"/>
</dbReference>
<dbReference type="AlphaFoldDB" id="A0A316C7I9"/>
<dbReference type="RefSeq" id="WP_109611714.1">
    <property type="nucleotide sequence ID" value="NZ_QGGG01000002.1"/>
</dbReference>